<dbReference type="Pfam" id="PF14524">
    <property type="entry name" value="Wzt_C"/>
    <property type="match status" value="1"/>
</dbReference>
<dbReference type="SMART" id="SM00382">
    <property type="entry name" value="AAA"/>
    <property type="match status" value="1"/>
</dbReference>
<evidence type="ECO:0000259" key="5">
    <source>
        <dbReference type="PROSITE" id="PS50893"/>
    </source>
</evidence>
<evidence type="ECO:0000256" key="2">
    <source>
        <dbReference type="ARBA" id="ARBA00022448"/>
    </source>
</evidence>
<dbReference type="InterPro" id="IPR003439">
    <property type="entry name" value="ABC_transporter-like_ATP-bd"/>
</dbReference>
<dbReference type="PROSITE" id="PS50893">
    <property type="entry name" value="ABC_TRANSPORTER_2"/>
    <property type="match status" value="1"/>
</dbReference>
<dbReference type="PANTHER" id="PTHR46743">
    <property type="entry name" value="TEICHOIC ACIDS EXPORT ATP-BINDING PROTEIN TAGH"/>
    <property type="match status" value="1"/>
</dbReference>
<evidence type="ECO:0000313" key="6">
    <source>
        <dbReference type="EMBL" id="BCX89355.1"/>
    </source>
</evidence>
<evidence type="ECO:0000256" key="1">
    <source>
        <dbReference type="ARBA" id="ARBA00005417"/>
    </source>
</evidence>
<dbReference type="EMBL" id="AP024718">
    <property type="protein sequence ID" value="BCX89355.1"/>
    <property type="molecule type" value="Genomic_DNA"/>
</dbReference>
<dbReference type="InterPro" id="IPR027417">
    <property type="entry name" value="P-loop_NTPase"/>
</dbReference>
<keyword evidence="3" id="KW-0547">Nucleotide-binding</keyword>
<dbReference type="InterPro" id="IPR003593">
    <property type="entry name" value="AAA+_ATPase"/>
</dbReference>
<gene>
    <name evidence="6" type="ORF">MIN45_P1727</name>
</gene>
<dbReference type="InterPro" id="IPR017871">
    <property type="entry name" value="ABC_transporter-like_CS"/>
</dbReference>
<protein>
    <submittedName>
        <fullName evidence="6">Lipopolysaccharide transport system ATP-binding protein</fullName>
    </submittedName>
</protein>
<dbReference type="PANTHER" id="PTHR46743:SF2">
    <property type="entry name" value="TEICHOIC ACIDS EXPORT ATP-BINDING PROTEIN TAGH"/>
    <property type="match status" value="1"/>
</dbReference>
<reference evidence="7" key="1">
    <citation type="journal article" date="2024" name="Int. J. Syst. Evol. Microbiol.">
        <title>Methylomarinovum tepidoasis sp. nov., a moderately thermophilic methanotroph of the family Methylothermaceae isolated from a deep-sea hydrothermal field.</title>
        <authorList>
            <person name="Hirayama H."/>
            <person name="Takaki Y."/>
            <person name="Abe M."/>
            <person name="Miyazaki M."/>
            <person name="Uematsu K."/>
            <person name="Matsui Y."/>
            <person name="Takai K."/>
        </authorList>
    </citation>
    <scope>NUCLEOTIDE SEQUENCE [LARGE SCALE GENOMIC DNA]</scope>
    <source>
        <strain evidence="7">IN45</strain>
    </source>
</reference>
<dbReference type="Proteomes" id="UP001321450">
    <property type="component" value="Chromosome"/>
</dbReference>
<feature type="domain" description="ABC transporter" evidence="5">
    <location>
        <begin position="23"/>
        <end position="251"/>
    </location>
</feature>
<dbReference type="GO" id="GO:0140359">
    <property type="term" value="F:ABC-type transporter activity"/>
    <property type="evidence" value="ECO:0007669"/>
    <property type="project" value="InterPro"/>
</dbReference>
<evidence type="ECO:0000256" key="3">
    <source>
        <dbReference type="ARBA" id="ARBA00022741"/>
    </source>
</evidence>
<dbReference type="GO" id="GO:0016887">
    <property type="term" value="F:ATP hydrolysis activity"/>
    <property type="evidence" value="ECO:0007669"/>
    <property type="project" value="InterPro"/>
</dbReference>
<evidence type="ECO:0000313" key="7">
    <source>
        <dbReference type="Proteomes" id="UP001321450"/>
    </source>
</evidence>
<keyword evidence="7" id="KW-1185">Reference proteome</keyword>
<evidence type="ECO:0000256" key="4">
    <source>
        <dbReference type="ARBA" id="ARBA00022840"/>
    </source>
</evidence>
<dbReference type="InterPro" id="IPR050683">
    <property type="entry name" value="Bact_Polysacc_Export_ATP-bd"/>
</dbReference>
<dbReference type="RefSeq" id="WP_286291671.1">
    <property type="nucleotide sequence ID" value="NZ_AP024718.1"/>
</dbReference>
<accession>A0AAU9CA90</accession>
<dbReference type="Gene3D" id="3.40.50.300">
    <property type="entry name" value="P-loop containing nucleotide triphosphate hydrolases"/>
    <property type="match status" value="1"/>
</dbReference>
<dbReference type="Pfam" id="PF00005">
    <property type="entry name" value="ABC_tran"/>
    <property type="match status" value="1"/>
</dbReference>
<dbReference type="KEGG" id="meiy:MIN45_P1727"/>
<keyword evidence="2" id="KW-0813">Transport</keyword>
<dbReference type="InterPro" id="IPR015860">
    <property type="entry name" value="ABC_transpr_TagH-like"/>
</dbReference>
<dbReference type="PROSITE" id="PS00211">
    <property type="entry name" value="ABC_TRANSPORTER_1"/>
    <property type="match status" value="1"/>
</dbReference>
<name>A0AAU9CA90_9GAMM</name>
<dbReference type="CDD" id="cd10147">
    <property type="entry name" value="Wzt_C-like"/>
    <property type="match status" value="1"/>
</dbReference>
<comment type="similarity">
    <text evidence="1">Belongs to the ABC transporter superfamily.</text>
</comment>
<sequence length="410" mass="45850">MPIIEVEHLTKEYRLGTLTSLKDSLTNLGRRLTGRPPVERERFKALDDVSFSVEEGEVVGIIGHNGAGKSTLLKILAKVTTPTRGRVYVGGSVAPLIEVGAGINPELTGRENIYLNASILGIPKKVIRRKIDEIIEFSELEQFIDTPVKRYSSGMQVKLGFAIATSLDAEILIIDEVLAVGDLAFQRKCFDRMEELIKRQGKTVLVVSHNLRQIQRLCDRVILLDHGKIIQDGDGVTVCNAFYEISEKLIQKALTSSRIQSSGEVEIIDISFFTPEGEFTEDIQFQQDIIIKIKLKAFTILKKPLFSIGIHTTDFLYLATHGDQVAPVLAAGTHTVQCKIKNFPLLPKGYSLRLSIDAEDYGRTVFYGENLKHFHVVNPKANKIHASEGFVKLECEWSQGEHLQIKNNRK</sequence>
<dbReference type="Gene3D" id="2.70.50.60">
    <property type="entry name" value="abc- transporter (atp binding component) like domain"/>
    <property type="match status" value="1"/>
</dbReference>
<dbReference type="GO" id="GO:0016020">
    <property type="term" value="C:membrane"/>
    <property type="evidence" value="ECO:0007669"/>
    <property type="project" value="InterPro"/>
</dbReference>
<dbReference type="InterPro" id="IPR029439">
    <property type="entry name" value="Wzt_C"/>
</dbReference>
<dbReference type="SUPFAM" id="SSF52540">
    <property type="entry name" value="P-loop containing nucleoside triphosphate hydrolases"/>
    <property type="match status" value="1"/>
</dbReference>
<dbReference type="CDD" id="cd03220">
    <property type="entry name" value="ABC_KpsT_Wzt"/>
    <property type="match status" value="1"/>
</dbReference>
<organism evidence="6 7">
    <name type="scientific">Methylomarinovum tepidoasis</name>
    <dbReference type="NCBI Taxonomy" id="2840183"/>
    <lineage>
        <taxon>Bacteria</taxon>
        <taxon>Pseudomonadati</taxon>
        <taxon>Pseudomonadota</taxon>
        <taxon>Gammaproteobacteria</taxon>
        <taxon>Methylococcales</taxon>
        <taxon>Methylothermaceae</taxon>
        <taxon>Methylomarinovum</taxon>
    </lineage>
</organism>
<dbReference type="GO" id="GO:0005524">
    <property type="term" value="F:ATP binding"/>
    <property type="evidence" value="ECO:0007669"/>
    <property type="project" value="UniProtKB-KW"/>
</dbReference>
<dbReference type="AlphaFoldDB" id="A0AAU9CA90"/>
<proteinExistence type="inferred from homology"/>
<keyword evidence="4 6" id="KW-0067">ATP-binding</keyword>